<comment type="caution">
    <text evidence="11">The sequence shown here is derived from an EMBL/GenBank/DDBJ whole genome shotgun (WGS) entry which is preliminary data.</text>
</comment>
<dbReference type="GO" id="GO:0005385">
    <property type="term" value="F:zinc ion transmembrane transporter activity"/>
    <property type="evidence" value="ECO:0007669"/>
    <property type="project" value="TreeGrafter"/>
</dbReference>
<dbReference type="SUPFAM" id="SSF160240">
    <property type="entry name" value="Cation efflux protein cytoplasmic domain-like"/>
    <property type="match status" value="1"/>
</dbReference>
<evidence type="ECO:0000256" key="1">
    <source>
        <dbReference type="ARBA" id="ARBA00004141"/>
    </source>
</evidence>
<dbReference type="InterPro" id="IPR050681">
    <property type="entry name" value="CDF/SLC30A"/>
</dbReference>
<keyword evidence="4 8" id="KW-0812">Transmembrane</keyword>
<dbReference type="InterPro" id="IPR027470">
    <property type="entry name" value="Cation_efflux_CTD"/>
</dbReference>
<accession>A0A923L433</accession>
<dbReference type="EMBL" id="JACOOL010000002">
    <property type="protein sequence ID" value="MBC5636104.1"/>
    <property type="molecule type" value="Genomic_DNA"/>
</dbReference>
<dbReference type="AlphaFoldDB" id="A0A923L433"/>
<evidence type="ECO:0000259" key="9">
    <source>
        <dbReference type="Pfam" id="PF01545"/>
    </source>
</evidence>
<evidence type="ECO:0000256" key="7">
    <source>
        <dbReference type="ARBA" id="ARBA00023136"/>
    </source>
</evidence>
<dbReference type="InterPro" id="IPR036837">
    <property type="entry name" value="Cation_efflux_CTD_sf"/>
</dbReference>
<evidence type="ECO:0000256" key="8">
    <source>
        <dbReference type="SAM" id="Phobius"/>
    </source>
</evidence>
<evidence type="ECO:0000313" key="11">
    <source>
        <dbReference type="EMBL" id="MBC5636104.1"/>
    </source>
</evidence>
<evidence type="ECO:0000313" key="12">
    <source>
        <dbReference type="Proteomes" id="UP000637359"/>
    </source>
</evidence>
<dbReference type="InterPro" id="IPR002524">
    <property type="entry name" value="Cation_efflux"/>
</dbReference>
<feature type="transmembrane region" description="Helical" evidence="8">
    <location>
        <begin position="15"/>
        <end position="36"/>
    </location>
</feature>
<keyword evidence="6" id="KW-0406">Ion transport</keyword>
<dbReference type="InterPro" id="IPR058533">
    <property type="entry name" value="Cation_efflux_TM"/>
</dbReference>
<dbReference type="Gene3D" id="3.30.70.1350">
    <property type="entry name" value="Cation efflux protein, cytoplasmic domain"/>
    <property type="match status" value="1"/>
</dbReference>
<evidence type="ECO:0000259" key="10">
    <source>
        <dbReference type="Pfam" id="PF16916"/>
    </source>
</evidence>
<dbReference type="Pfam" id="PF01545">
    <property type="entry name" value="Cation_efflux"/>
    <property type="match status" value="1"/>
</dbReference>
<dbReference type="PANTHER" id="PTHR11562">
    <property type="entry name" value="CATION EFFLUX PROTEIN/ ZINC TRANSPORTER"/>
    <property type="match status" value="1"/>
</dbReference>
<feature type="transmembrane region" description="Helical" evidence="8">
    <location>
        <begin position="183"/>
        <end position="200"/>
    </location>
</feature>
<feature type="transmembrane region" description="Helical" evidence="8">
    <location>
        <begin position="42"/>
        <end position="63"/>
    </location>
</feature>
<dbReference type="PANTHER" id="PTHR11562:SF17">
    <property type="entry name" value="RE54080P-RELATED"/>
    <property type="match status" value="1"/>
</dbReference>
<dbReference type="SUPFAM" id="SSF161111">
    <property type="entry name" value="Cation efflux protein transmembrane domain-like"/>
    <property type="match status" value="1"/>
</dbReference>
<comment type="subcellular location">
    <subcellularLocation>
        <location evidence="1">Membrane</location>
        <topology evidence="1">Multi-pass membrane protein</topology>
    </subcellularLocation>
</comment>
<name>A0A923L433_9BACI</name>
<feature type="transmembrane region" description="Helical" evidence="8">
    <location>
        <begin position="114"/>
        <end position="138"/>
    </location>
</feature>
<evidence type="ECO:0000256" key="3">
    <source>
        <dbReference type="ARBA" id="ARBA00022448"/>
    </source>
</evidence>
<evidence type="ECO:0000256" key="4">
    <source>
        <dbReference type="ARBA" id="ARBA00022692"/>
    </source>
</evidence>
<sequence>MGHDHNHTHTTNKKMLMLSFIIITTYMVVEAVGGIFTNSLALLSDAGHMLSDAISLGVGLLAFRLGEKAANYKKTYGYKRFEILAAVFNGVTLIVISLYIFYEAYHRFSEPPEVASTGMFIIAFIGLLVNIMVAWILMRSDTKENLNMRAAFLHVLGDLLGSVGAVTAALCMMFFGWGWADPLASVLVAILVLISGFRVTKDAVHVLMEGAPKSCDTETVIKTIESVKGIQKIHDLHVWSITSGQHALSCHAVVDENLSVLQSQEILREVEHELEHKGINHVTVQMENEEHPHVDSPLCQQNQLPFTHEY</sequence>
<feature type="domain" description="Cation efflux protein cytoplasmic" evidence="10">
    <location>
        <begin position="213"/>
        <end position="288"/>
    </location>
</feature>
<evidence type="ECO:0000256" key="5">
    <source>
        <dbReference type="ARBA" id="ARBA00022989"/>
    </source>
</evidence>
<feature type="transmembrane region" description="Helical" evidence="8">
    <location>
        <begin position="150"/>
        <end position="177"/>
    </location>
</feature>
<evidence type="ECO:0000256" key="2">
    <source>
        <dbReference type="ARBA" id="ARBA00008873"/>
    </source>
</evidence>
<gene>
    <name evidence="11" type="ORF">H8S33_04590</name>
</gene>
<dbReference type="NCBIfam" id="TIGR01297">
    <property type="entry name" value="CDF"/>
    <property type="match status" value="1"/>
</dbReference>
<dbReference type="Gene3D" id="1.20.1510.10">
    <property type="entry name" value="Cation efflux protein transmembrane domain"/>
    <property type="match status" value="1"/>
</dbReference>
<protein>
    <submittedName>
        <fullName evidence="11">Cation transporter</fullName>
    </submittedName>
</protein>
<keyword evidence="12" id="KW-1185">Reference proteome</keyword>
<feature type="transmembrane region" description="Helical" evidence="8">
    <location>
        <begin position="83"/>
        <end position="102"/>
    </location>
</feature>
<dbReference type="RefSeq" id="WP_186868805.1">
    <property type="nucleotide sequence ID" value="NZ_JACOOL010000002.1"/>
</dbReference>
<reference evidence="11" key="1">
    <citation type="submission" date="2020-08" db="EMBL/GenBank/DDBJ databases">
        <title>Genome public.</title>
        <authorList>
            <person name="Liu C."/>
            <person name="Sun Q."/>
        </authorList>
    </citation>
    <scope>NUCLEOTIDE SEQUENCE</scope>
    <source>
        <strain evidence="11">BX22</strain>
    </source>
</reference>
<proteinExistence type="inferred from homology"/>
<dbReference type="GO" id="GO:0005886">
    <property type="term" value="C:plasma membrane"/>
    <property type="evidence" value="ECO:0007669"/>
    <property type="project" value="TreeGrafter"/>
</dbReference>
<feature type="domain" description="Cation efflux protein transmembrane" evidence="9">
    <location>
        <begin position="16"/>
        <end position="208"/>
    </location>
</feature>
<dbReference type="Proteomes" id="UP000637359">
    <property type="component" value="Unassembled WGS sequence"/>
</dbReference>
<evidence type="ECO:0000256" key="6">
    <source>
        <dbReference type="ARBA" id="ARBA00023065"/>
    </source>
</evidence>
<keyword evidence="3" id="KW-0813">Transport</keyword>
<dbReference type="InterPro" id="IPR027469">
    <property type="entry name" value="Cation_efflux_TMD_sf"/>
</dbReference>
<organism evidence="11 12">
    <name type="scientific">Ornithinibacillus hominis</name>
    <dbReference type="NCBI Taxonomy" id="2763055"/>
    <lineage>
        <taxon>Bacteria</taxon>
        <taxon>Bacillati</taxon>
        <taxon>Bacillota</taxon>
        <taxon>Bacilli</taxon>
        <taxon>Bacillales</taxon>
        <taxon>Bacillaceae</taxon>
        <taxon>Ornithinibacillus</taxon>
    </lineage>
</organism>
<keyword evidence="5 8" id="KW-1133">Transmembrane helix</keyword>
<dbReference type="Pfam" id="PF16916">
    <property type="entry name" value="ZT_dimer"/>
    <property type="match status" value="1"/>
</dbReference>
<keyword evidence="7 8" id="KW-0472">Membrane</keyword>
<comment type="similarity">
    <text evidence="2">Belongs to the cation diffusion facilitator (CDF) transporter (TC 2.A.4) family. SLC30A subfamily.</text>
</comment>